<evidence type="ECO:0000313" key="1">
    <source>
        <dbReference type="EMBL" id="SEA52209.1"/>
    </source>
</evidence>
<evidence type="ECO:0000313" key="2">
    <source>
        <dbReference type="Proteomes" id="UP000182257"/>
    </source>
</evidence>
<dbReference type="Proteomes" id="UP000182257">
    <property type="component" value="Unassembled WGS sequence"/>
</dbReference>
<dbReference type="EMBL" id="FNRF01000003">
    <property type="protein sequence ID" value="SEA52209.1"/>
    <property type="molecule type" value="Genomic_DNA"/>
</dbReference>
<organism evidence="1 2">
    <name type="scientific">Xylanibacter ruminicola</name>
    <name type="common">Prevotella ruminicola</name>
    <dbReference type="NCBI Taxonomy" id="839"/>
    <lineage>
        <taxon>Bacteria</taxon>
        <taxon>Pseudomonadati</taxon>
        <taxon>Bacteroidota</taxon>
        <taxon>Bacteroidia</taxon>
        <taxon>Bacteroidales</taxon>
        <taxon>Prevotellaceae</taxon>
        <taxon>Xylanibacter</taxon>
    </lineage>
</organism>
<sequence>MHNNLTSKPNLQFTKCKLTTNFNFHIDFGQVILANS</sequence>
<accession>A0A1H4BVT3</accession>
<dbReference type="AlphaFoldDB" id="A0A1H4BVT3"/>
<name>A0A1H4BVT3_XYLRU</name>
<reference evidence="1 2" key="1">
    <citation type="submission" date="2016-10" db="EMBL/GenBank/DDBJ databases">
        <authorList>
            <person name="de Groot N.N."/>
        </authorList>
    </citation>
    <scope>NUCLEOTIDE SEQUENCE [LARGE SCALE GENOMIC DNA]</scope>
    <source>
        <strain evidence="1 2">D31d</strain>
    </source>
</reference>
<gene>
    <name evidence="1" type="ORF">SAMN05216462_1636</name>
</gene>
<proteinExistence type="predicted"/>
<protein>
    <submittedName>
        <fullName evidence="1">Uncharacterized protein</fullName>
    </submittedName>
</protein>